<evidence type="ECO:0000259" key="5">
    <source>
        <dbReference type="Pfam" id="PF00172"/>
    </source>
</evidence>
<name>A0A9W4H9J7_PENNA</name>
<dbReference type="EMBL" id="CAJVNV010000006">
    <property type="protein sequence ID" value="CAG7940383.1"/>
    <property type="molecule type" value="Genomic_DNA"/>
</dbReference>
<dbReference type="AlphaFoldDB" id="A0A9W4H9J7"/>
<dbReference type="CDD" id="cd00067">
    <property type="entry name" value="GAL4"/>
    <property type="match status" value="1"/>
</dbReference>
<keyword evidence="2" id="KW-0238">DNA-binding</keyword>
<keyword evidence="1" id="KW-0805">Transcription regulation</keyword>
<dbReference type="InterPro" id="IPR036864">
    <property type="entry name" value="Zn2-C6_fun-type_DNA-bd_sf"/>
</dbReference>
<accession>A0A9W4H9J7</accession>
<evidence type="ECO:0000313" key="7">
    <source>
        <dbReference type="Proteomes" id="UP001153461"/>
    </source>
</evidence>
<dbReference type="Pfam" id="PF00172">
    <property type="entry name" value="Zn_clus"/>
    <property type="match status" value="1"/>
</dbReference>
<keyword evidence="3" id="KW-0804">Transcription</keyword>
<dbReference type="Proteomes" id="UP001153461">
    <property type="component" value="Unassembled WGS sequence"/>
</dbReference>
<reference evidence="6" key="1">
    <citation type="submission" date="2021-07" db="EMBL/GenBank/DDBJ databases">
        <authorList>
            <person name="Branca A.L. A."/>
        </authorList>
    </citation>
    <scope>NUCLEOTIDE SEQUENCE</scope>
</reference>
<gene>
    <name evidence="6" type="ORF">PNAL_LOCUS180</name>
</gene>
<evidence type="ECO:0000256" key="4">
    <source>
        <dbReference type="ARBA" id="ARBA00023242"/>
    </source>
</evidence>
<dbReference type="PANTHER" id="PTHR47657:SF7">
    <property type="entry name" value="STEROL REGULATORY ELEMENT-BINDING PROTEIN ECM22"/>
    <property type="match status" value="1"/>
</dbReference>
<feature type="domain" description="Zn(2)-C6 fungal-type" evidence="5">
    <location>
        <begin position="24"/>
        <end position="47"/>
    </location>
</feature>
<protein>
    <recommendedName>
        <fullName evidence="5">Zn(2)-C6 fungal-type domain-containing protein</fullName>
    </recommendedName>
</protein>
<comment type="caution">
    <text evidence="6">The sequence shown here is derived from an EMBL/GenBank/DDBJ whole genome shotgun (WGS) entry which is preliminary data.</text>
</comment>
<proteinExistence type="predicted"/>
<keyword evidence="4" id="KW-0539">Nucleus</keyword>
<dbReference type="GO" id="GO:0000981">
    <property type="term" value="F:DNA-binding transcription factor activity, RNA polymerase II-specific"/>
    <property type="evidence" value="ECO:0007669"/>
    <property type="project" value="InterPro"/>
</dbReference>
<evidence type="ECO:0000256" key="3">
    <source>
        <dbReference type="ARBA" id="ARBA00023163"/>
    </source>
</evidence>
<dbReference type="GO" id="GO:0003677">
    <property type="term" value="F:DNA binding"/>
    <property type="evidence" value="ECO:0007669"/>
    <property type="project" value="UniProtKB-KW"/>
</dbReference>
<dbReference type="PANTHER" id="PTHR47657">
    <property type="entry name" value="STEROL REGULATORY ELEMENT-BINDING PROTEIN ECM22"/>
    <property type="match status" value="1"/>
</dbReference>
<evidence type="ECO:0000256" key="1">
    <source>
        <dbReference type="ARBA" id="ARBA00023015"/>
    </source>
</evidence>
<dbReference type="InterPro" id="IPR052400">
    <property type="entry name" value="Zn2-C6_fungal_TF"/>
</dbReference>
<dbReference type="SUPFAM" id="SSF57701">
    <property type="entry name" value="Zn2/Cys6 DNA-binding domain"/>
    <property type="match status" value="1"/>
</dbReference>
<sequence length="231" mass="25163">MQKAKSQGERCINSCFGYLIALYQCDKSQPHCRNCEKYGVVCSFAIPQTVLSTPQADLSETPVSLPGPESTVSGTFRAPAQISQALPSLCSLGPFPSTLAVFDLEMLHHWTTSTCYTLSGSPAVQTVWCNEAPRIGFTTPPVLRTLVASSALHLARSDEPRRVACLAHAQTHHCTAVRGYLCSLVCICAPDRVNVVDGRTKLAPHDTSILCIGSQIPRLAIMATRDYWWEP</sequence>
<dbReference type="GO" id="GO:0008270">
    <property type="term" value="F:zinc ion binding"/>
    <property type="evidence" value="ECO:0007669"/>
    <property type="project" value="InterPro"/>
</dbReference>
<evidence type="ECO:0000313" key="6">
    <source>
        <dbReference type="EMBL" id="CAG7940383.1"/>
    </source>
</evidence>
<dbReference type="InterPro" id="IPR001138">
    <property type="entry name" value="Zn2Cys6_DnaBD"/>
</dbReference>
<dbReference type="OrthoDB" id="416217at2759"/>
<evidence type="ECO:0000256" key="2">
    <source>
        <dbReference type="ARBA" id="ARBA00023125"/>
    </source>
</evidence>
<organism evidence="6 7">
    <name type="scientific">Penicillium nalgiovense</name>
    <dbReference type="NCBI Taxonomy" id="60175"/>
    <lineage>
        <taxon>Eukaryota</taxon>
        <taxon>Fungi</taxon>
        <taxon>Dikarya</taxon>
        <taxon>Ascomycota</taxon>
        <taxon>Pezizomycotina</taxon>
        <taxon>Eurotiomycetes</taxon>
        <taxon>Eurotiomycetidae</taxon>
        <taxon>Eurotiales</taxon>
        <taxon>Aspergillaceae</taxon>
        <taxon>Penicillium</taxon>
    </lineage>
</organism>